<dbReference type="EMBL" id="LAJY01000288">
    <property type="protein sequence ID" value="KJV09415.1"/>
    <property type="molecule type" value="Genomic_DNA"/>
</dbReference>
<comment type="caution">
    <text evidence="2">The sequence shown here is derived from an EMBL/GenBank/DDBJ whole genome shotgun (WGS) entry which is preliminary data.</text>
</comment>
<accession>A0A0F3IRN5</accession>
<evidence type="ECO:0000256" key="1">
    <source>
        <dbReference type="SAM" id="MobiDB-lite"/>
    </source>
</evidence>
<reference evidence="2 3" key="1">
    <citation type="submission" date="2015-03" db="EMBL/GenBank/DDBJ databases">
        <title>Draft genome sequence of Elstera litoralis.</title>
        <authorList>
            <person name="Rahalkar M.C."/>
            <person name="Dhakephalkar P.K."/>
            <person name="Pore S.D."/>
            <person name="Arora P."/>
            <person name="Kapse N.G."/>
            <person name="Pandit P.S."/>
        </authorList>
    </citation>
    <scope>NUCLEOTIDE SEQUENCE [LARGE SCALE GENOMIC DNA]</scope>
    <source>
        <strain evidence="2 3">Dia-1</strain>
    </source>
</reference>
<keyword evidence="3" id="KW-1185">Reference proteome</keyword>
<organism evidence="2 3">
    <name type="scientific">Elstera litoralis</name>
    <dbReference type="NCBI Taxonomy" id="552518"/>
    <lineage>
        <taxon>Bacteria</taxon>
        <taxon>Pseudomonadati</taxon>
        <taxon>Pseudomonadota</taxon>
        <taxon>Alphaproteobacteria</taxon>
        <taxon>Rhodospirillales</taxon>
        <taxon>Rhodospirillaceae</taxon>
        <taxon>Elstera</taxon>
    </lineage>
</organism>
<feature type="region of interest" description="Disordered" evidence="1">
    <location>
        <begin position="135"/>
        <end position="170"/>
    </location>
</feature>
<proteinExistence type="predicted"/>
<dbReference type="AlphaFoldDB" id="A0A0F3IRN5"/>
<dbReference type="Proteomes" id="UP000033774">
    <property type="component" value="Unassembled WGS sequence"/>
</dbReference>
<protein>
    <submittedName>
        <fullName evidence="2">Uncharacterized protein</fullName>
    </submittedName>
</protein>
<gene>
    <name evidence="2" type="ORF">VZ95_11660</name>
</gene>
<name>A0A0F3IRN5_9PROT</name>
<evidence type="ECO:0000313" key="3">
    <source>
        <dbReference type="Proteomes" id="UP000033774"/>
    </source>
</evidence>
<sequence>MLWPSLGVSAKLHFYLDPPSLPDGGKKRVIVNRMAQSPSSNAPPTVSTLSGNKIAIDPQLALFIQQMASKEFVAEDMVALARTVYVHVLLRARQSSEGHRMSRDLILGLTGRVLTQMVGFYLDASDVADLLDEADAPAAKGGEEAEADAPSDPMEARRKRLAAAKQKSGG</sequence>
<evidence type="ECO:0000313" key="2">
    <source>
        <dbReference type="EMBL" id="KJV09415.1"/>
    </source>
</evidence>